<dbReference type="InterPro" id="IPR042080">
    <property type="entry name" value="RNA_2'-PTrans_N"/>
</dbReference>
<dbReference type="EC" id="2.7.1.-" evidence="5"/>
<reference evidence="6 7" key="1">
    <citation type="journal article" date="2009" name="Stand. Genomic Sci.">
        <title>Complete genome sequence of Slackia heliotrinireducens type strain (RHS 1).</title>
        <authorList>
            <person name="Pukall R."/>
            <person name="Lapidus A."/>
            <person name="Nolan M."/>
            <person name="Copeland A."/>
            <person name="Glavina Del Rio T."/>
            <person name="Lucas S."/>
            <person name="Chen F."/>
            <person name="Tice H."/>
            <person name="Cheng J.F."/>
            <person name="Chertkov O."/>
            <person name="Bruce D."/>
            <person name="Goodwin L."/>
            <person name="Kuske C."/>
            <person name="Brettin T."/>
            <person name="Detter J.C."/>
            <person name="Han C."/>
            <person name="Pitluck S."/>
            <person name="Pati A."/>
            <person name="Mavrommatis K."/>
            <person name="Ivanova N."/>
            <person name="Ovchinnikova G."/>
            <person name="Chen A."/>
            <person name="Palaniappan K."/>
            <person name="Schneider S."/>
            <person name="Rohde M."/>
            <person name="Chain P."/>
            <person name="D'haeseleer P."/>
            <person name="Goker M."/>
            <person name="Bristow J."/>
            <person name="Eisen J.A."/>
            <person name="Markowitz V."/>
            <person name="Kyrpides N.C."/>
            <person name="Klenk H.P."/>
            <person name="Hugenholtz P."/>
        </authorList>
    </citation>
    <scope>NUCLEOTIDE SEQUENCE [LARGE SCALE GENOMIC DNA]</scope>
    <source>
        <strain evidence="7">ATCC 29202 / DSM 20476 / NCTC 11029 / RHS 1</strain>
    </source>
</reference>
<name>C7N2Z0_SLAHD</name>
<dbReference type="Gene3D" id="1.10.10.970">
    <property type="entry name" value="RNA 2'-phosphotransferase, Tpt1/KptA family, N-terminal domain"/>
    <property type="match status" value="1"/>
</dbReference>
<dbReference type="EMBL" id="CP001684">
    <property type="protein sequence ID" value="ACV21511.1"/>
    <property type="molecule type" value="Genomic_DNA"/>
</dbReference>
<evidence type="ECO:0000256" key="4">
    <source>
        <dbReference type="ARBA" id="ARBA00025212"/>
    </source>
</evidence>
<dbReference type="Pfam" id="PF01885">
    <property type="entry name" value="PTS_2-RNA"/>
    <property type="match status" value="1"/>
</dbReference>
<comment type="similarity">
    <text evidence="1 5">Belongs to the KptA/TPT1 family.</text>
</comment>
<evidence type="ECO:0000313" key="7">
    <source>
        <dbReference type="Proteomes" id="UP000002026"/>
    </source>
</evidence>
<dbReference type="GO" id="GO:0006388">
    <property type="term" value="P:tRNA splicing, via endonucleolytic cleavage and ligation"/>
    <property type="evidence" value="ECO:0007669"/>
    <property type="project" value="UniProtKB-UniRule"/>
</dbReference>
<evidence type="ECO:0000313" key="6">
    <source>
        <dbReference type="EMBL" id="ACV21511.1"/>
    </source>
</evidence>
<comment type="function">
    <text evidence="4 5">Removes the 2'-phosphate from RNA via an intermediate in which the phosphate is ADP-ribosylated by NAD followed by a presumed transesterification to release the RNA and generate ADP-ribose 1''-2''-cyclic phosphate (APPR&gt;P). May function as an ADP-ribosylase.</text>
</comment>
<organism evidence="6 7">
    <name type="scientific">Slackia heliotrinireducens (strain ATCC 29202 / DSM 20476 / NCTC 11029 / RHS 1)</name>
    <name type="common">Peptococcus heliotrinreducens</name>
    <dbReference type="NCBI Taxonomy" id="471855"/>
    <lineage>
        <taxon>Bacteria</taxon>
        <taxon>Bacillati</taxon>
        <taxon>Actinomycetota</taxon>
        <taxon>Coriobacteriia</taxon>
        <taxon>Eggerthellales</taxon>
        <taxon>Eggerthellaceae</taxon>
        <taxon>Slackia</taxon>
    </lineage>
</organism>
<gene>
    <name evidence="5" type="primary">kptA</name>
    <name evidence="6" type="ordered locus">Shel_04510</name>
</gene>
<dbReference type="InterPro" id="IPR022928">
    <property type="entry name" value="RNA_2'-PTrans_KptA"/>
</dbReference>
<dbReference type="AlphaFoldDB" id="C7N2Z0"/>
<dbReference type="Proteomes" id="UP000002026">
    <property type="component" value="Chromosome"/>
</dbReference>
<dbReference type="eggNOG" id="COG1859">
    <property type="taxonomic scope" value="Bacteria"/>
</dbReference>
<keyword evidence="2 5" id="KW-0808">Transferase</keyword>
<dbReference type="PANTHER" id="PTHR12684">
    <property type="entry name" value="PUTATIVE PHOSPHOTRANSFERASE"/>
    <property type="match status" value="1"/>
</dbReference>
<dbReference type="InterPro" id="IPR002745">
    <property type="entry name" value="Ptrans_KptA/Tpt1"/>
</dbReference>
<keyword evidence="3 5" id="KW-0520">NAD</keyword>
<proteinExistence type="inferred from homology"/>
<evidence type="ECO:0000256" key="3">
    <source>
        <dbReference type="ARBA" id="ARBA00023027"/>
    </source>
</evidence>
<dbReference type="HAMAP" id="MF_00299">
    <property type="entry name" value="KptA"/>
    <property type="match status" value="1"/>
</dbReference>
<evidence type="ECO:0000256" key="5">
    <source>
        <dbReference type="HAMAP-Rule" id="MF_00299"/>
    </source>
</evidence>
<sequence length="180" mass="20267">MPDPRLDAISRHLSYLLRHHPEAAGLHMDEHGWVRVDELVAAVAQKHSFDQTTLERIVATDKKGRYSFNEDRTLIRANQGHSIPVDVELACVTPPDRLFHGTATRFAESIERQGLLPQNRLYVHLSPDPETAMVVGARHGKPMVYVVDAKAMSAAGHRFFLSVNGVWLVKTVPPEYLTRM</sequence>
<evidence type="ECO:0000256" key="2">
    <source>
        <dbReference type="ARBA" id="ARBA00022679"/>
    </source>
</evidence>
<dbReference type="Gene3D" id="3.20.170.30">
    <property type="match status" value="1"/>
</dbReference>
<dbReference type="GO" id="GO:0000215">
    <property type="term" value="F:tRNA 2'-phosphotransferase activity"/>
    <property type="evidence" value="ECO:0007669"/>
    <property type="project" value="TreeGrafter"/>
</dbReference>
<accession>C7N2Z0</accession>
<dbReference type="InterPro" id="IPR042081">
    <property type="entry name" value="RNA_2'-PTrans_C"/>
</dbReference>
<evidence type="ECO:0000256" key="1">
    <source>
        <dbReference type="ARBA" id="ARBA00009836"/>
    </source>
</evidence>
<dbReference type="GO" id="GO:0003950">
    <property type="term" value="F:NAD+ poly-ADP-ribosyltransferase activity"/>
    <property type="evidence" value="ECO:0007669"/>
    <property type="project" value="InterPro"/>
</dbReference>
<keyword evidence="7" id="KW-1185">Reference proteome</keyword>
<dbReference type="HOGENOM" id="CLU_052998_4_0_11"/>
<dbReference type="KEGG" id="shi:Shel_04510"/>
<dbReference type="SUPFAM" id="SSF56399">
    <property type="entry name" value="ADP-ribosylation"/>
    <property type="match status" value="1"/>
</dbReference>
<dbReference type="RefSeq" id="WP_012797617.1">
    <property type="nucleotide sequence ID" value="NC_013165.1"/>
</dbReference>
<protein>
    <recommendedName>
        <fullName evidence="5">Probable RNA 2'-phosphotransferase</fullName>
        <ecNumber evidence="5">2.7.1.-</ecNumber>
    </recommendedName>
</protein>
<dbReference type="PANTHER" id="PTHR12684:SF2">
    <property type="entry name" value="TRNA 2'-PHOSPHOTRANSFERASE 1"/>
    <property type="match status" value="1"/>
</dbReference>
<dbReference type="STRING" id="471855.Shel_04510"/>